<organism evidence="8 9">
    <name type="scientific">Datura stramonium</name>
    <name type="common">Jimsonweed</name>
    <name type="synonym">Common thornapple</name>
    <dbReference type="NCBI Taxonomy" id="4076"/>
    <lineage>
        <taxon>Eukaryota</taxon>
        <taxon>Viridiplantae</taxon>
        <taxon>Streptophyta</taxon>
        <taxon>Embryophyta</taxon>
        <taxon>Tracheophyta</taxon>
        <taxon>Spermatophyta</taxon>
        <taxon>Magnoliopsida</taxon>
        <taxon>eudicotyledons</taxon>
        <taxon>Gunneridae</taxon>
        <taxon>Pentapetalae</taxon>
        <taxon>asterids</taxon>
        <taxon>lamiids</taxon>
        <taxon>Solanales</taxon>
        <taxon>Solanaceae</taxon>
        <taxon>Solanoideae</taxon>
        <taxon>Datureae</taxon>
        <taxon>Datura</taxon>
    </lineage>
</organism>
<keyword evidence="6 7" id="KW-0968">Cytoplasmic vesicle</keyword>
<evidence type="ECO:0000256" key="4">
    <source>
        <dbReference type="ARBA" id="ARBA00022989"/>
    </source>
</evidence>
<dbReference type="Pfam" id="PF04144">
    <property type="entry name" value="SCAMP"/>
    <property type="match status" value="1"/>
</dbReference>
<comment type="similarity">
    <text evidence="2 7">Belongs to the SCAMP family.</text>
</comment>
<evidence type="ECO:0000256" key="1">
    <source>
        <dbReference type="ARBA" id="ARBA00004003"/>
    </source>
</evidence>
<dbReference type="InterPro" id="IPR007273">
    <property type="entry name" value="SCAMP"/>
</dbReference>
<dbReference type="Proteomes" id="UP000823775">
    <property type="component" value="Unassembled WGS sequence"/>
</dbReference>
<evidence type="ECO:0000313" key="9">
    <source>
        <dbReference type="Proteomes" id="UP000823775"/>
    </source>
</evidence>
<evidence type="ECO:0000256" key="7">
    <source>
        <dbReference type="RuleBase" id="RU363122"/>
    </source>
</evidence>
<gene>
    <name evidence="8" type="primary">SCAMP1_1</name>
    <name evidence="8" type="ORF">HAX54_013227</name>
</gene>
<evidence type="ECO:0000256" key="3">
    <source>
        <dbReference type="ARBA" id="ARBA00022692"/>
    </source>
</evidence>
<comment type="function">
    <text evidence="1 7">Probably involved in membrane trafficking.</text>
</comment>
<sequence>MHLVAVTLAWIRGQGTIWLLAVIYLVSGVPGAYVLWYRPLYRAMRTDNALKFGWFFFCYVFHLDSSSSLLWHLQFFSRGHP</sequence>
<feature type="transmembrane region" description="Helical" evidence="7">
    <location>
        <begin position="17"/>
        <end position="37"/>
    </location>
</feature>
<evidence type="ECO:0000256" key="2">
    <source>
        <dbReference type="ARBA" id="ARBA00010482"/>
    </source>
</evidence>
<keyword evidence="5 7" id="KW-0472">Membrane</keyword>
<keyword evidence="7" id="KW-1003">Cell membrane</keyword>
<keyword evidence="9" id="KW-1185">Reference proteome</keyword>
<evidence type="ECO:0000256" key="5">
    <source>
        <dbReference type="ARBA" id="ARBA00023136"/>
    </source>
</evidence>
<feature type="transmembrane region" description="Helical" evidence="7">
    <location>
        <begin position="49"/>
        <end position="71"/>
    </location>
</feature>
<name>A0ABS8Y1L7_DATST</name>
<keyword evidence="3 7" id="KW-0812">Transmembrane</keyword>
<comment type="caution">
    <text evidence="8">The sequence shown here is derived from an EMBL/GenBank/DDBJ whole genome shotgun (WGS) entry which is preliminary data.</text>
</comment>
<dbReference type="PANTHER" id="PTHR10687:SF76">
    <property type="entry name" value="SECRETORY CARRIER-ASSOCIATED MEMBRANE PROTEIN 1"/>
    <property type="match status" value="1"/>
</dbReference>
<accession>A0ABS8Y1L7</accession>
<dbReference type="EMBL" id="JACEIK010017904">
    <property type="protein sequence ID" value="MCE5165926.1"/>
    <property type="molecule type" value="Genomic_DNA"/>
</dbReference>
<reference evidence="8 9" key="1">
    <citation type="journal article" date="2021" name="BMC Genomics">
        <title>Datura genome reveals duplications of psychoactive alkaloid biosynthetic genes and high mutation rate following tissue culture.</title>
        <authorList>
            <person name="Rajewski A."/>
            <person name="Carter-House D."/>
            <person name="Stajich J."/>
            <person name="Litt A."/>
        </authorList>
    </citation>
    <scope>NUCLEOTIDE SEQUENCE [LARGE SCALE GENOMIC DNA]</scope>
    <source>
        <strain evidence="8">AR-01</strain>
    </source>
</reference>
<keyword evidence="4 7" id="KW-1133">Transmembrane helix</keyword>
<evidence type="ECO:0000313" key="8">
    <source>
        <dbReference type="EMBL" id="MCE5165926.1"/>
    </source>
</evidence>
<proteinExistence type="inferred from homology"/>
<protein>
    <recommendedName>
        <fullName evidence="7">Secretory carrier-associated membrane protein</fullName>
        <shortName evidence="7">Secretory carrier membrane protein</shortName>
    </recommendedName>
</protein>
<dbReference type="PANTHER" id="PTHR10687">
    <property type="entry name" value="SECRETORY CARRIER-ASSOCIATED MEMBRANE PROTEIN SCAMP"/>
    <property type="match status" value="1"/>
</dbReference>
<comment type="subcellular location">
    <subcellularLocation>
        <location evidence="7">Cell membrane</location>
        <topology evidence="7">Multi-pass membrane protein</topology>
    </subcellularLocation>
    <subcellularLocation>
        <location evidence="7">Cytoplasmic vesicle</location>
        <location evidence="7">Secretory vesicle membrane</location>
        <topology evidence="7">Multi-pass membrane protein</topology>
    </subcellularLocation>
</comment>
<evidence type="ECO:0000256" key="6">
    <source>
        <dbReference type="ARBA" id="ARBA00023329"/>
    </source>
</evidence>
<comment type="caution">
    <text evidence="7">Lacks conserved residue(s) required for the propagation of feature annotation.</text>
</comment>
<keyword evidence="7" id="KW-0813">Transport</keyword>